<sequence>MDTSDENVSDSNVSDTNVKVFCRVRPPSERERGNESASHLSSSATLLARVNTTSSVKKCVTVPASDNTQQTIYLQSKHCLSKTFTFDRVFDEDASQNDVFEVVGAPITRACLKGYNGTIFAYGQTGSGKTFTMQGPDDVIDTEAQNFTPEQLALRGLVPRVFDYLFDNVVAADSRKNVQHTFACSFLEIYNERVYDLLDQRSTKDTAGLQLRESGRKGVHVEGLIESVITNSRKAAELMKIGAQNRRVGQTSMNRESSRSHSVFILQLQSKEISAAGIKTRTSRFNLVDLAGSERQRSTDAAGERLKEAGNINKSLSALGNVILGLSELSVGKHRHVHYRDSKLTFLLKDSLGGNSKTFMVATISPAEESAFETLSTLKFAQRAKMIQNSARVNEDAVGSTLFLQEEVQRLRRKLQQAHTEIARYLPGSKLLMQDTMSSENMPSHDPPWQRDTSYPAIDLRFRELEEAFALSAETNERLQRSCEYLRLQNDNVQALCVELKQNVAHLRLMLRLQGNDRSGVRDYTPSADAIEWRIKYEEVEERVVELEEKLKCIDNQDTAITAKTMSEVENLNMMLLGLSRQLAAVLRDKHDLQDRLLENQSKQESSMEGPSSLDRMDSDFSARLEEALKQQANEFQAKLDSVSAFNACLEEKAAETSLELHQIKRREASWSVQQLAFEKQAADFRSAMLEAEKAQLSSISRLLQEESEKEELKLQLERAREGISLEYEVALADASTANKNLEDKLKLLQQQVASMDAEIYERKEQAHEAMLALDNIKTEMEILEAANKSYELQLSETQSEVEKSSHVAARLRTEVFDREKLIEELRRSEAVITKKSRILEKDLAESTTIVRQLQESAATTTQKHSEAIEKIRCQAKEHEKTLIEDFEMQLSKKDEQVMQLHSAQNDLRAKTEESTRRNSIIMKEMEETLSLLQRQLEDQQQNSKLALEDVEQKLSSALSDISTLAKEKEKIELEYAAAVQQIDHFQHSLISLENEKQGMASQIESSVEHTEQLIAQKSRLENQNAELVKTCNQQQIELSKLEDSTTKLSKDVQELRQQITSRSKEAAELRDDLASARNDLCQASVTKAEQTTKLSNSTAKIEELKQELAVKIKDMDSVTIKLEKAVSDFQDAESTILRQQKQLEMYQGIQSALRDELKKLEFERLELTESLKSEQELKQDVEENFANAKETWFVEKNQLTKQFQSAISALEERINELTSSQAPLLARIHELEQENDTVRTLVVKKDEHEQTLLHRLADKEAEIRALDLKSADSIITQKQTIEDLKSSVHDLEHQRAELKKSITLKEKEIVSTLATIAQRDNLVASLKEQALDVEAVRDRVIHDFKVELEASNGRVQALEQHIAEKTAVFEKTEKMLVAENDALKKHLEGTKKSLAHQNKQSGDKDAALELANKSIIELKDQLAGSSSAKVQELQAALEEMNAKYQSAVAENVKFKEQENELQRRRSELDIAEERNQSIQKALETQQAVVENMLKEAKTKVASQDVIGQVKRKFLTEKVKLQREIQTLTKKLETLSKENEKLVGHHNSRQKIQHHVKVKEENNRLLEQVRQLSDEKFKLQRSLENARVLLKEKENAGIEMRRITSPVSPALSNLSNKSQNLTSSVKSPQLARATLNKIVKLDRGKPTSRSASPRPSKKRRTPTGPEWQR</sequence>
<dbReference type="PRINTS" id="PR00380">
    <property type="entry name" value="KINESINHEAVY"/>
</dbReference>
<keyword evidence="15" id="KW-1185">Reference proteome</keyword>
<dbReference type="EMBL" id="CCYD01000523">
    <property type="protein sequence ID" value="CEG40728.1"/>
    <property type="molecule type" value="Genomic_DNA"/>
</dbReference>
<keyword evidence="4 10" id="KW-0547">Nucleotide-binding</keyword>
<proteinExistence type="inferred from homology"/>
<dbReference type="InterPro" id="IPR001752">
    <property type="entry name" value="Kinesin_motor_dom"/>
</dbReference>
<evidence type="ECO:0000256" key="9">
    <source>
        <dbReference type="ARBA" id="ARBA00034488"/>
    </source>
</evidence>
<keyword evidence="6 11" id="KW-0175">Coiled coil</keyword>
<evidence type="ECO:0000256" key="7">
    <source>
        <dbReference type="ARBA" id="ARBA00023175"/>
    </source>
</evidence>
<accession>A0A0P1AJF3</accession>
<dbReference type="OrthoDB" id="3176171at2759"/>
<dbReference type="Pfam" id="PF00225">
    <property type="entry name" value="Kinesin"/>
    <property type="match status" value="1"/>
</dbReference>
<feature type="coiled-coil region" evidence="11">
    <location>
        <begin position="1158"/>
        <end position="1221"/>
    </location>
</feature>
<evidence type="ECO:0000256" key="11">
    <source>
        <dbReference type="SAM" id="Coils"/>
    </source>
</evidence>
<protein>
    <submittedName>
        <fullName evidence="14">Kinesin-like protein kif15</fullName>
    </submittedName>
</protein>
<comment type="subcellular location">
    <subcellularLocation>
        <location evidence="1">Cytoplasm</location>
        <location evidence="1">Cytoskeleton</location>
        <location evidence="1">Spindle</location>
    </subcellularLocation>
</comment>
<dbReference type="InterPro" id="IPR036961">
    <property type="entry name" value="Kinesin_motor_dom_sf"/>
</dbReference>
<dbReference type="InterPro" id="IPR044986">
    <property type="entry name" value="KIF15/KIN-12"/>
</dbReference>
<dbReference type="GO" id="GO:0005874">
    <property type="term" value="C:microtubule"/>
    <property type="evidence" value="ECO:0007669"/>
    <property type="project" value="UniProtKB-KW"/>
</dbReference>
<feature type="coiled-coil region" evidence="11">
    <location>
        <begin position="647"/>
        <end position="801"/>
    </location>
</feature>
<organism evidence="14 15">
    <name type="scientific">Plasmopara halstedii</name>
    <name type="common">Downy mildew of sunflower</name>
    <dbReference type="NCBI Taxonomy" id="4781"/>
    <lineage>
        <taxon>Eukaryota</taxon>
        <taxon>Sar</taxon>
        <taxon>Stramenopiles</taxon>
        <taxon>Oomycota</taxon>
        <taxon>Peronosporomycetes</taxon>
        <taxon>Peronosporales</taxon>
        <taxon>Peronosporaceae</taxon>
        <taxon>Plasmopara</taxon>
    </lineage>
</organism>
<evidence type="ECO:0000256" key="4">
    <source>
        <dbReference type="ARBA" id="ARBA00022741"/>
    </source>
</evidence>
<evidence type="ECO:0000259" key="13">
    <source>
        <dbReference type="PROSITE" id="PS50067"/>
    </source>
</evidence>
<evidence type="ECO:0000313" key="14">
    <source>
        <dbReference type="EMBL" id="CEG40728.1"/>
    </source>
</evidence>
<evidence type="ECO:0000256" key="3">
    <source>
        <dbReference type="ARBA" id="ARBA00022701"/>
    </source>
</evidence>
<feature type="coiled-coil region" evidence="11">
    <location>
        <begin position="1011"/>
        <end position="1122"/>
    </location>
</feature>
<evidence type="ECO:0000256" key="2">
    <source>
        <dbReference type="ARBA" id="ARBA00022490"/>
    </source>
</evidence>
<dbReference type="PANTHER" id="PTHR37739:SF8">
    <property type="entry name" value="KINESIN-LIKE PROTEIN KIN-12D"/>
    <property type="match status" value="1"/>
</dbReference>
<dbReference type="OMA" id="VGKHRHV"/>
<dbReference type="PANTHER" id="PTHR37739">
    <property type="entry name" value="KINESIN-LIKE PROTEIN KIN-12D"/>
    <property type="match status" value="1"/>
</dbReference>
<dbReference type="SUPFAM" id="SSF52540">
    <property type="entry name" value="P-loop containing nucleoside triphosphate hydrolases"/>
    <property type="match status" value="1"/>
</dbReference>
<dbReference type="FunFam" id="3.40.850.10:FF:000034">
    <property type="entry name" value="Kinesin family member 15"/>
    <property type="match status" value="1"/>
</dbReference>
<name>A0A0P1AJF3_PLAHL</name>
<evidence type="ECO:0000256" key="8">
    <source>
        <dbReference type="ARBA" id="ARBA00023212"/>
    </source>
</evidence>
<keyword evidence="3" id="KW-0493">Microtubule</keyword>
<dbReference type="GO" id="GO:0005524">
    <property type="term" value="F:ATP binding"/>
    <property type="evidence" value="ECO:0007669"/>
    <property type="project" value="UniProtKB-UniRule"/>
</dbReference>
<dbReference type="PROSITE" id="PS00411">
    <property type="entry name" value="KINESIN_MOTOR_1"/>
    <property type="match status" value="1"/>
</dbReference>
<dbReference type="InterPro" id="IPR027417">
    <property type="entry name" value="P-loop_NTPase"/>
</dbReference>
<dbReference type="CDD" id="cd00106">
    <property type="entry name" value="KISc"/>
    <property type="match status" value="1"/>
</dbReference>
<feature type="region of interest" description="Disordered" evidence="12">
    <location>
        <begin position="597"/>
        <end position="617"/>
    </location>
</feature>
<feature type="coiled-coil region" evidence="11">
    <location>
        <begin position="1282"/>
        <end position="1309"/>
    </location>
</feature>
<dbReference type="GO" id="GO:0003777">
    <property type="term" value="F:microtubule motor activity"/>
    <property type="evidence" value="ECO:0007669"/>
    <property type="project" value="InterPro"/>
</dbReference>
<dbReference type="GO" id="GO:0008017">
    <property type="term" value="F:microtubule binding"/>
    <property type="evidence" value="ECO:0007669"/>
    <property type="project" value="InterPro"/>
</dbReference>
<dbReference type="RefSeq" id="XP_024577097.1">
    <property type="nucleotide sequence ID" value="XM_024726418.1"/>
</dbReference>
<dbReference type="STRING" id="4781.A0A0P1AJF3"/>
<dbReference type="GO" id="GO:0005819">
    <property type="term" value="C:spindle"/>
    <property type="evidence" value="ECO:0007669"/>
    <property type="project" value="UniProtKB-SubCell"/>
</dbReference>
<feature type="coiled-coil region" evidence="11">
    <location>
        <begin position="923"/>
        <end position="982"/>
    </location>
</feature>
<feature type="binding site" evidence="10">
    <location>
        <begin position="123"/>
        <end position="130"/>
    </location>
    <ligand>
        <name>ATP</name>
        <dbReference type="ChEBI" id="CHEBI:30616"/>
    </ligand>
</feature>
<dbReference type="GO" id="GO:0005813">
    <property type="term" value="C:centrosome"/>
    <property type="evidence" value="ECO:0007669"/>
    <property type="project" value="UniProtKB-ARBA"/>
</dbReference>
<reference evidence="15" key="1">
    <citation type="submission" date="2014-09" db="EMBL/GenBank/DDBJ databases">
        <authorList>
            <person name="Sharma Rahul"/>
            <person name="Thines Marco"/>
        </authorList>
    </citation>
    <scope>NUCLEOTIDE SEQUENCE [LARGE SCALE GENOMIC DNA]</scope>
</reference>
<dbReference type="PROSITE" id="PS50067">
    <property type="entry name" value="KINESIN_MOTOR_2"/>
    <property type="match status" value="1"/>
</dbReference>
<comment type="similarity">
    <text evidence="9">Belongs to the TRAFAC class myosin-kinesin ATPase superfamily. Kinesin family. KIN-12 subfamily.</text>
</comment>
<evidence type="ECO:0000256" key="1">
    <source>
        <dbReference type="ARBA" id="ARBA00004186"/>
    </source>
</evidence>
<keyword evidence="8" id="KW-0206">Cytoskeleton</keyword>
<feature type="region of interest" description="Disordered" evidence="12">
    <location>
        <begin position="1636"/>
        <end position="1669"/>
    </location>
</feature>
<dbReference type="Proteomes" id="UP000054928">
    <property type="component" value="Unassembled WGS sequence"/>
</dbReference>
<evidence type="ECO:0000256" key="6">
    <source>
        <dbReference type="ARBA" id="ARBA00023054"/>
    </source>
</evidence>
<feature type="domain" description="Kinesin motor" evidence="13">
    <location>
        <begin position="17"/>
        <end position="387"/>
    </location>
</feature>
<feature type="coiled-coil region" evidence="11">
    <location>
        <begin position="1424"/>
        <end position="1596"/>
    </location>
</feature>
<dbReference type="GO" id="GO:0007018">
    <property type="term" value="P:microtubule-based movement"/>
    <property type="evidence" value="ECO:0007669"/>
    <property type="project" value="InterPro"/>
</dbReference>
<dbReference type="InterPro" id="IPR019821">
    <property type="entry name" value="Kinesin_motor_CS"/>
</dbReference>
<evidence type="ECO:0000256" key="10">
    <source>
        <dbReference type="PROSITE-ProRule" id="PRU00283"/>
    </source>
</evidence>
<evidence type="ECO:0000256" key="5">
    <source>
        <dbReference type="ARBA" id="ARBA00022840"/>
    </source>
</evidence>
<evidence type="ECO:0000256" key="12">
    <source>
        <dbReference type="SAM" id="MobiDB-lite"/>
    </source>
</evidence>
<dbReference type="Gene3D" id="3.40.850.10">
    <property type="entry name" value="Kinesin motor domain"/>
    <property type="match status" value="1"/>
</dbReference>
<dbReference type="GO" id="GO:0000278">
    <property type="term" value="P:mitotic cell cycle"/>
    <property type="evidence" value="ECO:0007669"/>
    <property type="project" value="UniProtKB-ARBA"/>
</dbReference>
<feature type="coiled-coil region" evidence="11">
    <location>
        <begin position="530"/>
        <end position="557"/>
    </location>
</feature>
<keyword evidence="7 10" id="KW-0505">Motor protein</keyword>
<dbReference type="GeneID" id="36405967"/>
<dbReference type="SMART" id="SM00129">
    <property type="entry name" value="KISc"/>
    <property type="match status" value="1"/>
</dbReference>
<feature type="compositionally biased region" description="Polar residues" evidence="12">
    <location>
        <begin position="599"/>
        <end position="610"/>
    </location>
</feature>
<keyword evidence="5 10" id="KW-0067">ATP-binding</keyword>
<evidence type="ECO:0000313" key="15">
    <source>
        <dbReference type="Proteomes" id="UP000054928"/>
    </source>
</evidence>
<keyword evidence="2" id="KW-0963">Cytoplasm</keyword>
<dbReference type="GO" id="GO:0005829">
    <property type="term" value="C:cytosol"/>
    <property type="evidence" value="ECO:0007669"/>
    <property type="project" value="UniProtKB-ARBA"/>
</dbReference>